<proteinExistence type="inferred from homology"/>
<protein>
    <recommendedName>
        <fullName evidence="3">Remorin C-terminal domain-containing protein</fullName>
    </recommendedName>
</protein>
<dbReference type="Proteomes" id="UP001419268">
    <property type="component" value="Unassembled WGS sequence"/>
</dbReference>
<feature type="compositionally biased region" description="Basic residues" evidence="2">
    <location>
        <begin position="247"/>
        <end position="258"/>
    </location>
</feature>
<evidence type="ECO:0000313" key="5">
    <source>
        <dbReference type="Proteomes" id="UP001419268"/>
    </source>
</evidence>
<dbReference type="Pfam" id="PF03763">
    <property type="entry name" value="Remorin_C"/>
    <property type="match status" value="1"/>
</dbReference>
<evidence type="ECO:0000313" key="4">
    <source>
        <dbReference type="EMBL" id="KAK9166672.1"/>
    </source>
</evidence>
<feature type="region of interest" description="Disordered" evidence="2">
    <location>
        <begin position="202"/>
        <end position="287"/>
    </location>
</feature>
<comment type="similarity">
    <text evidence="1">Belongs to the remorin family.</text>
</comment>
<dbReference type="InterPro" id="IPR005516">
    <property type="entry name" value="Remorin_C"/>
</dbReference>
<dbReference type="EMBL" id="JBBNAG010000001">
    <property type="protein sequence ID" value="KAK9166672.1"/>
    <property type="molecule type" value="Genomic_DNA"/>
</dbReference>
<dbReference type="AlphaFoldDB" id="A0AAP0Q3S2"/>
<accession>A0AAP0Q3S2</accession>
<keyword evidence="5" id="KW-1185">Reference proteome</keyword>
<evidence type="ECO:0000259" key="3">
    <source>
        <dbReference type="Pfam" id="PF03763"/>
    </source>
</evidence>
<evidence type="ECO:0000256" key="2">
    <source>
        <dbReference type="SAM" id="MobiDB-lite"/>
    </source>
</evidence>
<name>A0AAP0Q3S2_9MAGN</name>
<reference evidence="4 5" key="1">
    <citation type="submission" date="2024-01" db="EMBL/GenBank/DDBJ databases">
        <title>Genome assemblies of Stephania.</title>
        <authorList>
            <person name="Yang L."/>
        </authorList>
    </citation>
    <scope>NUCLEOTIDE SEQUENCE [LARGE SCALE GENOMIC DNA]</scope>
    <source>
        <strain evidence="4">JXDWG</strain>
        <tissue evidence="4">Leaf</tissue>
    </source>
</reference>
<organism evidence="4 5">
    <name type="scientific">Stephania cephalantha</name>
    <dbReference type="NCBI Taxonomy" id="152367"/>
    <lineage>
        <taxon>Eukaryota</taxon>
        <taxon>Viridiplantae</taxon>
        <taxon>Streptophyta</taxon>
        <taxon>Embryophyta</taxon>
        <taxon>Tracheophyta</taxon>
        <taxon>Spermatophyta</taxon>
        <taxon>Magnoliopsida</taxon>
        <taxon>Ranunculales</taxon>
        <taxon>Menispermaceae</taxon>
        <taxon>Menispermoideae</taxon>
        <taxon>Cissampelideae</taxon>
        <taxon>Stephania</taxon>
    </lineage>
</organism>
<feature type="domain" description="Remorin C-terminal" evidence="3">
    <location>
        <begin position="1"/>
        <end position="50"/>
    </location>
</feature>
<sequence>MKLEKKRLSSMDRIMKNLRLAQRKAQEMRTSISANQSQQIIRASNRTLSFQEVVASLDMPSSPMETMHMLVGCEKKKISPQPQRRPKAKSGPLGPPGLAYRLMHSASMPVFQDGSVRGFLAGSPFSSGVMAADGLIRRSNLRNGGGGASTTDISYHERFGISASYWDKNPLARARPRLGTSKVAPCHGQGIPWQGLTNLDLGVDPGGLSQGRDGHGSKEDPRACLGHHAKARPSDPWSGHPVPNLKEKRRPPRRHRRFRAVDPLLPELNGDGEAPLPKGGGTSTMRPPCEPCSLLNGSEHGRGEIRETIHIESSTGKKLDDSLLGKELGLPLLAKDMKLNYRGHERWFCLGEPSRCSGLVQIEIGYAKGESEAVEGEAIEGGVHGC</sequence>
<evidence type="ECO:0000256" key="1">
    <source>
        <dbReference type="ARBA" id="ARBA00005711"/>
    </source>
</evidence>
<comment type="caution">
    <text evidence="4">The sequence shown here is derived from an EMBL/GenBank/DDBJ whole genome shotgun (WGS) entry which is preliminary data.</text>
</comment>
<feature type="compositionally biased region" description="Basic and acidic residues" evidence="2">
    <location>
        <begin position="212"/>
        <end position="222"/>
    </location>
</feature>
<gene>
    <name evidence="4" type="ORF">Scep_001863</name>
</gene>